<protein>
    <recommendedName>
        <fullName evidence="3">HEPN domain-containing protein</fullName>
    </recommendedName>
</protein>
<dbReference type="RefSeq" id="WP_198576789.1">
    <property type="nucleotide sequence ID" value="NZ_JADWOX010000009.1"/>
</dbReference>
<organism evidence="1 2">
    <name type="scientific">Caulobacter hibisci</name>
    <dbReference type="NCBI Taxonomy" id="2035993"/>
    <lineage>
        <taxon>Bacteria</taxon>
        <taxon>Pseudomonadati</taxon>
        <taxon>Pseudomonadota</taxon>
        <taxon>Alphaproteobacteria</taxon>
        <taxon>Caulobacterales</taxon>
        <taxon>Caulobacteraceae</taxon>
        <taxon>Caulobacter</taxon>
    </lineage>
</organism>
<sequence>MTCRVPRRRDGADRPLASTFRRNAASFLLSAEHALERHPEGTRYHLAIAIELALKAYLLDRGVTDDWNRVHLRHDLVKALKSARRAGFRAEPAGLADLAALLSPFYQTHTVARMPRESILAVDWAWACLVVRALIDAVTAAASWFDIDDEGDHR</sequence>
<accession>A0ABS0SZK0</accession>
<name>A0ABS0SZK0_9CAUL</name>
<dbReference type="Proteomes" id="UP000639859">
    <property type="component" value="Unassembled WGS sequence"/>
</dbReference>
<reference evidence="1 2" key="1">
    <citation type="submission" date="2020-11" db="EMBL/GenBank/DDBJ databases">
        <title>genome sequence of strain KACC 18849.</title>
        <authorList>
            <person name="Gao J."/>
            <person name="Zhang X."/>
        </authorList>
    </citation>
    <scope>NUCLEOTIDE SEQUENCE [LARGE SCALE GENOMIC DNA]</scope>
    <source>
        <strain evidence="1 2">KACC 18849</strain>
    </source>
</reference>
<dbReference type="Gene3D" id="1.20.120.330">
    <property type="entry name" value="Nucleotidyltransferases domain 2"/>
    <property type="match status" value="1"/>
</dbReference>
<keyword evidence="2" id="KW-1185">Reference proteome</keyword>
<dbReference type="EMBL" id="JADWOX010000009">
    <property type="protein sequence ID" value="MBI1684876.1"/>
    <property type="molecule type" value="Genomic_DNA"/>
</dbReference>
<evidence type="ECO:0000313" key="1">
    <source>
        <dbReference type="EMBL" id="MBI1684876.1"/>
    </source>
</evidence>
<evidence type="ECO:0000313" key="2">
    <source>
        <dbReference type="Proteomes" id="UP000639859"/>
    </source>
</evidence>
<proteinExistence type="predicted"/>
<gene>
    <name evidence="1" type="ORF">I4Q42_14480</name>
</gene>
<comment type="caution">
    <text evidence="1">The sequence shown here is derived from an EMBL/GenBank/DDBJ whole genome shotgun (WGS) entry which is preliminary data.</text>
</comment>
<evidence type="ECO:0008006" key="3">
    <source>
        <dbReference type="Google" id="ProtNLM"/>
    </source>
</evidence>